<keyword evidence="2" id="KW-1133">Transmembrane helix</keyword>
<evidence type="ECO:0000256" key="1">
    <source>
        <dbReference type="ARBA" id="ARBA00023002"/>
    </source>
</evidence>
<dbReference type="Pfam" id="PF00389">
    <property type="entry name" value="2-Hacid_dh"/>
    <property type="match status" value="1"/>
</dbReference>
<dbReference type="GO" id="GO:0030267">
    <property type="term" value="F:glyoxylate reductase (NADPH) activity"/>
    <property type="evidence" value="ECO:0007669"/>
    <property type="project" value="TreeGrafter"/>
</dbReference>
<keyword evidence="2" id="KW-0812">Transmembrane</keyword>
<dbReference type="PANTHER" id="PTHR10996:SF268">
    <property type="entry name" value="GLYOXYLATE_HYDROXYPYRUVATE REDUCTASE HPR3"/>
    <property type="match status" value="1"/>
</dbReference>
<name>A0AAD5IUS8_ACENE</name>
<feature type="domain" description="D-isomer specific 2-hydroxyacid dehydrogenase catalytic" evidence="3">
    <location>
        <begin position="116"/>
        <end position="178"/>
    </location>
</feature>
<reference evidence="4" key="1">
    <citation type="journal article" date="2022" name="Plant J.">
        <title>Strategies of tolerance reflected in two North American maple genomes.</title>
        <authorList>
            <person name="McEvoy S.L."/>
            <person name="Sezen U.U."/>
            <person name="Trouern-Trend A."/>
            <person name="McMahon S.M."/>
            <person name="Schaberg P.G."/>
            <person name="Yang J."/>
            <person name="Wegrzyn J.L."/>
            <person name="Swenson N.G."/>
        </authorList>
    </citation>
    <scope>NUCLEOTIDE SEQUENCE</scope>
    <source>
        <strain evidence="4">91603</strain>
    </source>
</reference>
<dbReference type="GO" id="GO:0005829">
    <property type="term" value="C:cytosol"/>
    <property type="evidence" value="ECO:0007669"/>
    <property type="project" value="TreeGrafter"/>
</dbReference>
<accession>A0AAD5IUS8</accession>
<organism evidence="4 5">
    <name type="scientific">Acer negundo</name>
    <name type="common">Box elder</name>
    <dbReference type="NCBI Taxonomy" id="4023"/>
    <lineage>
        <taxon>Eukaryota</taxon>
        <taxon>Viridiplantae</taxon>
        <taxon>Streptophyta</taxon>
        <taxon>Embryophyta</taxon>
        <taxon>Tracheophyta</taxon>
        <taxon>Spermatophyta</taxon>
        <taxon>Magnoliopsida</taxon>
        <taxon>eudicotyledons</taxon>
        <taxon>Gunneridae</taxon>
        <taxon>Pentapetalae</taxon>
        <taxon>rosids</taxon>
        <taxon>malvids</taxon>
        <taxon>Sapindales</taxon>
        <taxon>Sapindaceae</taxon>
        <taxon>Hippocastanoideae</taxon>
        <taxon>Acereae</taxon>
        <taxon>Acer</taxon>
    </lineage>
</organism>
<evidence type="ECO:0000259" key="3">
    <source>
        <dbReference type="Pfam" id="PF00389"/>
    </source>
</evidence>
<dbReference type="EMBL" id="JAJSOW010000103">
    <property type="protein sequence ID" value="KAI9173693.1"/>
    <property type="molecule type" value="Genomic_DNA"/>
</dbReference>
<dbReference type="PANTHER" id="PTHR10996">
    <property type="entry name" value="2-HYDROXYACID DEHYDROGENASE-RELATED"/>
    <property type="match status" value="1"/>
</dbReference>
<dbReference type="AlphaFoldDB" id="A0AAD5IUS8"/>
<keyword evidence="2" id="KW-0472">Membrane</keyword>
<evidence type="ECO:0000256" key="2">
    <source>
        <dbReference type="SAM" id="Phobius"/>
    </source>
</evidence>
<evidence type="ECO:0000313" key="4">
    <source>
        <dbReference type="EMBL" id="KAI9173693.1"/>
    </source>
</evidence>
<dbReference type="Proteomes" id="UP001064489">
    <property type="component" value="Chromosome 8"/>
</dbReference>
<keyword evidence="1" id="KW-0560">Oxidoreductase</keyword>
<dbReference type="Gene3D" id="3.40.50.720">
    <property type="entry name" value="NAD(P)-binding Rossmann-like Domain"/>
    <property type="match status" value="2"/>
</dbReference>
<dbReference type="GO" id="GO:0051287">
    <property type="term" value="F:NAD binding"/>
    <property type="evidence" value="ECO:0007669"/>
    <property type="project" value="InterPro"/>
</dbReference>
<protein>
    <recommendedName>
        <fullName evidence="3">D-isomer specific 2-hydroxyacid dehydrogenase catalytic domain-containing protein</fullName>
    </recommendedName>
</protein>
<dbReference type="InterPro" id="IPR050223">
    <property type="entry name" value="D-isomer_2-hydroxyacid_DH"/>
</dbReference>
<keyword evidence="5" id="KW-1185">Reference proteome</keyword>
<dbReference type="GO" id="GO:0016618">
    <property type="term" value="F:hydroxypyruvate reductase [NAD(P)H] activity"/>
    <property type="evidence" value="ECO:0007669"/>
    <property type="project" value="TreeGrafter"/>
</dbReference>
<dbReference type="SUPFAM" id="SSF52283">
    <property type="entry name" value="Formate/glycerate dehydrogenase catalytic domain-like"/>
    <property type="match status" value="1"/>
</dbReference>
<proteinExistence type="predicted"/>
<gene>
    <name evidence="4" type="ORF">LWI28_005024</name>
</gene>
<dbReference type="InterPro" id="IPR006139">
    <property type="entry name" value="D-isomer_2_OHA_DH_cat_dom"/>
</dbReference>
<comment type="caution">
    <text evidence="4">The sequence shown here is derived from an EMBL/GenBank/DDBJ whole genome shotgun (WGS) entry which is preliminary data.</text>
</comment>
<feature type="transmembrane region" description="Helical" evidence="2">
    <location>
        <begin position="6"/>
        <end position="24"/>
    </location>
</feature>
<evidence type="ECO:0000313" key="5">
    <source>
        <dbReference type="Proteomes" id="UP001064489"/>
    </source>
</evidence>
<sequence>MLTSKQLSALNIIIIIIIISLPPSSTSSIHHRHHHPTAIQSKQKYLLDSFPFSLQRRRERRSSIAALFVVKGCWWCLCPPSFHFPFKDRLSTHFNLLDPLDSPDSTHFVRRHANSKRVLLCVDPTPISSDLLDLLPSLQLIVGSSVGVDHLDLSDCRRGGIAITNAGVAFSEDVADLAVGLLIDVLCGISAADRFVRSGFWANTGDYPLGFKLGGNWDCGIGKYWLSSCKET</sequence>
<reference evidence="4" key="2">
    <citation type="submission" date="2023-02" db="EMBL/GenBank/DDBJ databases">
        <authorList>
            <person name="Swenson N.G."/>
            <person name="Wegrzyn J.L."/>
            <person name="Mcevoy S.L."/>
        </authorList>
    </citation>
    <scope>NUCLEOTIDE SEQUENCE</scope>
    <source>
        <strain evidence="4">91603</strain>
        <tissue evidence="4">Leaf</tissue>
    </source>
</reference>